<dbReference type="InterPro" id="IPR029063">
    <property type="entry name" value="SAM-dependent_MTases_sf"/>
</dbReference>
<dbReference type="GO" id="GO:0005840">
    <property type="term" value="C:ribosome"/>
    <property type="evidence" value="ECO:0007669"/>
    <property type="project" value="UniProtKB-KW"/>
</dbReference>
<evidence type="ECO:0000256" key="2">
    <source>
        <dbReference type="ARBA" id="ARBA00022679"/>
    </source>
</evidence>
<keyword evidence="2 5" id="KW-0808">Transferase</keyword>
<evidence type="ECO:0000256" key="3">
    <source>
        <dbReference type="ARBA" id="ARBA00022691"/>
    </source>
</evidence>
<dbReference type="GO" id="GO:0032259">
    <property type="term" value="P:methylation"/>
    <property type="evidence" value="ECO:0007669"/>
    <property type="project" value="UniProtKB-KW"/>
</dbReference>
<dbReference type="CDD" id="cd02440">
    <property type="entry name" value="AdoMet_MTases"/>
    <property type="match status" value="1"/>
</dbReference>
<name>A0A177WLS1_BATDL</name>
<evidence type="ECO:0000313" key="5">
    <source>
        <dbReference type="EMBL" id="OAJ40331.1"/>
    </source>
</evidence>
<dbReference type="AlphaFoldDB" id="A0A177WLS1"/>
<dbReference type="Proteomes" id="UP000077115">
    <property type="component" value="Unassembled WGS sequence"/>
</dbReference>
<dbReference type="GO" id="GO:0008168">
    <property type="term" value="F:methyltransferase activity"/>
    <property type="evidence" value="ECO:0007669"/>
    <property type="project" value="UniProtKB-KW"/>
</dbReference>
<dbReference type="GO" id="GO:0005634">
    <property type="term" value="C:nucleus"/>
    <property type="evidence" value="ECO:0007669"/>
    <property type="project" value="TreeGrafter"/>
</dbReference>
<dbReference type="Pfam" id="PF10294">
    <property type="entry name" value="Methyltransf_16"/>
    <property type="match status" value="1"/>
</dbReference>
<reference evidence="5 6" key="2">
    <citation type="submission" date="2016-05" db="EMBL/GenBank/DDBJ databases">
        <title>Lineage-specific infection strategies underlie the spectrum of fungal disease in amphibians.</title>
        <authorList>
            <person name="Cuomo C.A."/>
            <person name="Farrer R.A."/>
            <person name="James T."/>
            <person name="Longcore J."/>
            <person name="Birren B."/>
        </authorList>
    </citation>
    <scope>NUCLEOTIDE SEQUENCE [LARGE SCALE GENOMIC DNA]</scope>
    <source>
        <strain evidence="5 6">JEL423</strain>
    </source>
</reference>
<dbReference type="PANTHER" id="PTHR14614">
    <property type="entry name" value="HEPATOCELLULAR CARCINOMA-ASSOCIATED ANTIGEN"/>
    <property type="match status" value="1"/>
</dbReference>
<keyword evidence="1 5" id="KW-0489">Methyltransferase</keyword>
<dbReference type="VEuPathDB" id="FungiDB:BDEG_24077"/>
<dbReference type="PANTHER" id="PTHR14614:SF164">
    <property type="entry name" value="HISTONE-ARGININE METHYLTRANSFERASE METTL23"/>
    <property type="match status" value="1"/>
</dbReference>
<protein>
    <submittedName>
        <fullName evidence="5">Ribosomal protein L11 methyltransferase (PrmA)</fullName>
    </submittedName>
</protein>
<dbReference type="InterPro" id="IPR019410">
    <property type="entry name" value="Methyltransf_16"/>
</dbReference>
<dbReference type="EMBL" id="DS022304">
    <property type="protein sequence ID" value="OAJ40331.1"/>
    <property type="molecule type" value="Genomic_DNA"/>
</dbReference>
<sequence>MTSRDISEETAQLSADLLDCDRNDYAKVNEIIDRIAELVPIHIKTSNNQYLYEDDFAGSNQKDLYNGSVTVHGLSQLQRTCTPWLVSLLNKPPRLPDMVKDSNELDVFTDRLSSIISLLCGRAAIGECTTTWNFQTTGNYSIMETTFTEAEIGFQTWGSGVLLAKMIDQKVIDVAGQNVLELGCGTGLSGLVAARSGAKLVVLTDYHPVVLSNVERNVEANNVESNAKVVKLDWLSSLSKEARKEFETRTTIHGGDVETPEQVSVYVHEDEVENPILTNTDFRLVIAADCIFDIMHSILVPKVAKRYLSKHIDARLLILIPHREKFKAEIAAFEENMLAEAWILEFSKWIEKSTINFKYYIYKLDQHSSNC</sequence>
<dbReference type="OrthoDB" id="443981at2759"/>
<evidence type="ECO:0000313" key="6">
    <source>
        <dbReference type="Proteomes" id="UP000077115"/>
    </source>
</evidence>
<dbReference type="eggNOG" id="KOG2793">
    <property type="taxonomic scope" value="Eukaryota"/>
</dbReference>
<dbReference type="Gene3D" id="3.40.50.150">
    <property type="entry name" value="Vaccinia Virus protein VP39"/>
    <property type="match status" value="1"/>
</dbReference>
<reference evidence="5 6" key="1">
    <citation type="submission" date="2006-10" db="EMBL/GenBank/DDBJ databases">
        <title>The Genome Sequence of Batrachochytrium dendrobatidis JEL423.</title>
        <authorList>
            <consortium name="The Broad Institute Genome Sequencing Platform"/>
            <person name="Birren B."/>
            <person name="Lander E."/>
            <person name="Galagan J."/>
            <person name="Cuomo C."/>
            <person name="Devon K."/>
            <person name="Jaffe D."/>
            <person name="Butler J."/>
            <person name="Alvarez P."/>
            <person name="Gnerre S."/>
            <person name="Grabherr M."/>
            <person name="Kleber M."/>
            <person name="Mauceli E."/>
            <person name="Brockman W."/>
            <person name="Young S."/>
            <person name="LaButti K."/>
            <person name="Sykes S."/>
            <person name="DeCaprio D."/>
            <person name="Crawford M."/>
            <person name="Koehrsen M."/>
            <person name="Engels R."/>
            <person name="Montgomery P."/>
            <person name="Pearson M."/>
            <person name="Howarth C."/>
            <person name="Larson L."/>
            <person name="White J."/>
            <person name="O'Leary S."/>
            <person name="Kodira C."/>
            <person name="Zeng Q."/>
            <person name="Yandava C."/>
            <person name="Alvarado L."/>
            <person name="Longcore J."/>
            <person name="James T."/>
        </authorList>
    </citation>
    <scope>NUCLEOTIDE SEQUENCE [LARGE SCALE GENOMIC DNA]</scope>
    <source>
        <strain evidence="5 6">JEL423</strain>
    </source>
</reference>
<keyword evidence="5" id="KW-0689">Ribosomal protein</keyword>
<comment type="similarity">
    <text evidence="4">Belongs to the methyltransferase superfamily. METTL23 family.</text>
</comment>
<keyword evidence="5" id="KW-0687">Ribonucleoprotein</keyword>
<evidence type="ECO:0000256" key="1">
    <source>
        <dbReference type="ARBA" id="ARBA00022603"/>
    </source>
</evidence>
<gene>
    <name evidence="5" type="ORF">BDEG_24077</name>
</gene>
<proteinExistence type="inferred from homology"/>
<keyword evidence="3" id="KW-0949">S-adenosyl-L-methionine</keyword>
<organism evidence="5 6">
    <name type="scientific">Batrachochytrium dendrobatidis (strain JEL423)</name>
    <dbReference type="NCBI Taxonomy" id="403673"/>
    <lineage>
        <taxon>Eukaryota</taxon>
        <taxon>Fungi</taxon>
        <taxon>Fungi incertae sedis</taxon>
        <taxon>Chytridiomycota</taxon>
        <taxon>Chytridiomycota incertae sedis</taxon>
        <taxon>Chytridiomycetes</taxon>
        <taxon>Rhizophydiales</taxon>
        <taxon>Rhizophydiales incertae sedis</taxon>
        <taxon>Batrachochytrium</taxon>
    </lineage>
</organism>
<evidence type="ECO:0000256" key="4">
    <source>
        <dbReference type="ARBA" id="ARBA00043988"/>
    </source>
</evidence>
<dbReference type="GO" id="GO:0005737">
    <property type="term" value="C:cytoplasm"/>
    <property type="evidence" value="ECO:0007669"/>
    <property type="project" value="TreeGrafter"/>
</dbReference>
<dbReference type="SUPFAM" id="SSF53335">
    <property type="entry name" value="S-adenosyl-L-methionine-dependent methyltransferases"/>
    <property type="match status" value="1"/>
</dbReference>
<dbReference type="STRING" id="403673.A0A177WLS1"/>
<accession>A0A177WLS1</accession>